<evidence type="ECO:0000256" key="1">
    <source>
        <dbReference type="SAM" id="MobiDB-lite"/>
    </source>
</evidence>
<proteinExistence type="predicted"/>
<feature type="region of interest" description="Disordered" evidence="1">
    <location>
        <begin position="618"/>
        <end position="758"/>
    </location>
</feature>
<dbReference type="Proteomes" id="UP000815677">
    <property type="component" value="Unassembled WGS sequence"/>
</dbReference>
<feature type="region of interest" description="Disordered" evidence="1">
    <location>
        <begin position="50"/>
        <end position="97"/>
    </location>
</feature>
<sequence length="799" mass="85593">MSPTRHRHRRSARLAWRITPTTRTAAFRQSLPSSPTFGVRSTKELKLGGSASKYPCRQSAPSNGAVPWSSEPTSARLFQPPERGSGTSGLGTGMSETGGVSRFFLRRRRLCDKTNRTPPRKIPRHDATRLGNIQYIGGPRRSASTFLFLSCPSSSSTFFFDLFRVATIIMPLLPRTSADLVPISFVPTTTPGLSGSTPPAAAARSASAAVTTTTANPTKASSAIAEGAIAAVVVIAIGLVGIAGFFVWRRWMRGRRALDADTDDDATLAASETRSSLLRRKSTFFDRGLPADDEDSSLWDGSSEKAPPVPRIPRKYQHQHRRNRDGSGGSASIPLMDDAASVAGFDANHHRAGSDPDFVFGAPTASGDPNARLRSQSSSPRPSRPRRQATDLELLDLPLLGSADQPRVPLVPLRTVSAARQASIESPQDTVVIAPELSVSVVGGVQPLRAKKHNHKRGRSLVDLDLPPMILPLGPAKTSNRQTMPVSPRDDDDEEYEGDEGVPSGTDTGSNPGAYLSRFLSYYLTRKPTMAVGASATRKPSKLMPMPAKAAGFRSAPSSTLSPSATATATTPSPSPSFLDAYYAHLDDVVRGPQPQPRSPAETSNRLTRFLSYYLSPEQKARKATMKQRVGGLPPRPRPRPRIRTQSDLPDPDPDVLVQGLPEAPTGGGDGLTTGMALPSAVPSSAIRTPDEGDWYDSARPFDRPHTDAKPPRVPLALAGCPSCSSTEGKSETNDTGDEDADVATLAHELEPEQLEDPLRILRVSANAPGTVDHTPTCRPMRFISRRACASASALDSSR</sequence>
<evidence type="ECO:0000313" key="4">
    <source>
        <dbReference type="Proteomes" id="UP000815677"/>
    </source>
</evidence>
<feature type="compositionally biased region" description="Acidic residues" evidence="1">
    <location>
        <begin position="490"/>
        <end position="500"/>
    </location>
</feature>
<evidence type="ECO:0000313" key="3">
    <source>
        <dbReference type="EMBL" id="GAT50397.1"/>
    </source>
</evidence>
<feature type="region of interest" description="Disordered" evidence="1">
    <location>
        <begin position="293"/>
        <end position="335"/>
    </location>
</feature>
<feature type="non-terminal residue" evidence="3">
    <location>
        <position position="799"/>
    </location>
</feature>
<organism evidence="3 4">
    <name type="scientific">Mycena chlorophos</name>
    <name type="common">Agaric fungus</name>
    <name type="synonym">Agaricus chlorophos</name>
    <dbReference type="NCBI Taxonomy" id="658473"/>
    <lineage>
        <taxon>Eukaryota</taxon>
        <taxon>Fungi</taxon>
        <taxon>Dikarya</taxon>
        <taxon>Basidiomycota</taxon>
        <taxon>Agaricomycotina</taxon>
        <taxon>Agaricomycetes</taxon>
        <taxon>Agaricomycetidae</taxon>
        <taxon>Agaricales</taxon>
        <taxon>Marasmiineae</taxon>
        <taxon>Mycenaceae</taxon>
        <taxon>Mycena</taxon>
    </lineage>
</organism>
<reference evidence="3" key="1">
    <citation type="submission" date="2014-09" db="EMBL/GenBank/DDBJ databases">
        <title>Genome sequence of the luminous mushroom Mycena chlorophos for searching fungal bioluminescence genes.</title>
        <authorList>
            <person name="Tanaka Y."/>
            <person name="Kasuga D."/>
            <person name="Oba Y."/>
            <person name="Hase S."/>
            <person name="Sato K."/>
            <person name="Oba Y."/>
            <person name="Sakakibara Y."/>
        </authorList>
    </citation>
    <scope>NUCLEOTIDE SEQUENCE</scope>
</reference>
<feature type="compositionally biased region" description="Basic and acidic residues" evidence="1">
    <location>
        <begin position="700"/>
        <end position="711"/>
    </location>
</feature>
<keyword evidence="2" id="KW-0812">Transmembrane</keyword>
<feature type="transmembrane region" description="Helical" evidence="2">
    <location>
        <begin position="227"/>
        <end position="248"/>
    </location>
</feature>
<keyword evidence="4" id="KW-1185">Reference proteome</keyword>
<gene>
    <name evidence="3" type="ORF">MCHLO_07643</name>
</gene>
<keyword evidence="2" id="KW-1133">Transmembrane helix</keyword>
<feature type="region of interest" description="Disordered" evidence="1">
    <location>
        <begin position="354"/>
        <end position="388"/>
    </location>
</feature>
<protein>
    <recommendedName>
        <fullName evidence="5">Proteophosphoglycan ppg4</fullName>
    </recommendedName>
</protein>
<feature type="compositionally biased region" description="Basic residues" evidence="1">
    <location>
        <begin position="312"/>
        <end position="323"/>
    </location>
</feature>
<dbReference type="EMBL" id="DF846444">
    <property type="protein sequence ID" value="GAT50397.1"/>
    <property type="molecule type" value="Genomic_DNA"/>
</dbReference>
<feature type="region of interest" description="Disordered" evidence="1">
    <location>
        <begin position="534"/>
        <end position="579"/>
    </location>
</feature>
<evidence type="ECO:0000256" key="2">
    <source>
        <dbReference type="SAM" id="Phobius"/>
    </source>
</evidence>
<feature type="compositionally biased region" description="Low complexity" evidence="1">
    <location>
        <begin position="555"/>
        <end position="572"/>
    </location>
</feature>
<keyword evidence="2" id="KW-0472">Membrane</keyword>
<feature type="region of interest" description="Disordered" evidence="1">
    <location>
        <begin position="473"/>
        <end position="511"/>
    </location>
</feature>
<name>A0ABQ0LH74_MYCCL</name>
<evidence type="ECO:0008006" key="5">
    <source>
        <dbReference type="Google" id="ProtNLM"/>
    </source>
</evidence>
<accession>A0ABQ0LH74</accession>